<dbReference type="OrthoDB" id="9787658at2"/>
<dbReference type="PANTHER" id="PTHR43201:SF8">
    <property type="entry name" value="ACYL-COA SYNTHETASE FAMILY MEMBER 3"/>
    <property type="match status" value="1"/>
</dbReference>
<dbReference type="GO" id="GO:0006631">
    <property type="term" value="P:fatty acid metabolic process"/>
    <property type="evidence" value="ECO:0007669"/>
    <property type="project" value="TreeGrafter"/>
</dbReference>
<dbReference type="PATRIC" id="fig|344882.3.peg.2318"/>
<dbReference type="Pfam" id="PF22818">
    <property type="entry name" value="ApeI-like"/>
    <property type="match status" value="1"/>
</dbReference>
<evidence type="ECO:0000313" key="6">
    <source>
        <dbReference type="Proteomes" id="UP000052052"/>
    </source>
</evidence>
<feature type="domain" description="AMP-binding enzyme C-terminal" evidence="3">
    <location>
        <begin position="357"/>
        <end position="438"/>
    </location>
</feature>
<proteinExistence type="inferred from homology"/>
<dbReference type="SUPFAM" id="SSF54637">
    <property type="entry name" value="Thioesterase/thiol ester dehydrase-isomerase"/>
    <property type="match status" value="1"/>
</dbReference>
<protein>
    <submittedName>
        <fullName evidence="5">AMP-binding protein</fullName>
    </submittedName>
</protein>
<evidence type="ECO:0000259" key="2">
    <source>
        <dbReference type="Pfam" id="PF00501"/>
    </source>
</evidence>
<evidence type="ECO:0000256" key="1">
    <source>
        <dbReference type="ARBA" id="ARBA00006432"/>
    </source>
</evidence>
<dbReference type="Gene3D" id="3.10.129.10">
    <property type="entry name" value="Hotdog Thioesterase"/>
    <property type="match status" value="1"/>
</dbReference>
<evidence type="ECO:0000313" key="5">
    <source>
        <dbReference type="EMBL" id="KRG71151.1"/>
    </source>
</evidence>
<dbReference type="AlphaFoldDB" id="A0A0R0CMK1"/>
<feature type="domain" description="ApeI dehydratase-like" evidence="4">
    <location>
        <begin position="461"/>
        <end position="557"/>
    </location>
</feature>
<evidence type="ECO:0000259" key="3">
    <source>
        <dbReference type="Pfam" id="PF13193"/>
    </source>
</evidence>
<accession>A0A0R0CMK1</accession>
<dbReference type="RefSeq" id="WP_057657484.1">
    <property type="nucleotide sequence ID" value="NZ_LDJL01000004.1"/>
</dbReference>
<sequence length="564" mass="61506">MTDWLPLESFACQAYPDRAIMADDAGCNHAALRRRIDHWRRAFAGVDGGDVALYFDDVYEFSAALYGAWHAGKRVYLCSDNLPATVQRLCSRVQALAGDFVAGEGLRVITAADEMDAVDAAPRLPLDPIATRLVVFTSGSTGEPAAIEKQLRQLSAEVQALQQALGAGLDAAVVHATVSHQHIYGLLFRVLWPLAAGRPLGARVFFPEDMVAALSQRDCVLVASPAHLKRLPAQLPWHSVHGRLKAVFSSGGVLPADAAGEAARFLGVPVHEIFGSSETGGVAWRCWDRGQPDWQPLPGVQWRSREGVLEVCSPHLPSADWWTCQDRVEAAGQGFRLVGRVDRIVKIEERRVSLSALEQQLQAHPQVSEARVFALRGPRTSLAAVVVAHDGHGGALPAAARRALIASLATHLSSSHDAVTRPRHWRLLDALPLNAQGKLSEAALEALFRPQQPAPQWRARGEQQADLSLWLDPALAVFDGHFPQVAILPGVAQLHWAIHFGRQAFALPPRFLRLEALKFQRVAHAGDTVQLHLEYQPARQSLGFRYVSEHGPHASGRVVFAEHG</sequence>
<evidence type="ECO:0000259" key="4">
    <source>
        <dbReference type="Pfam" id="PF22818"/>
    </source>
</evidence>
<gene>
    <name evidence="5" type="ORF">ABB29_04925</name>
</gene>
<dbReference type="Pfam" id="PF00501">
    <property type="entry name" value="AMP-binding"/>
    <property type="match status" value="1"/>
</dbReference>
<dbReference type="Proteomes" id="UP000052052">
    <property type="component" value="Unassembled WGS sequence"/>
</dbReference>
<dbReference type="InterPro" id="IPR029069">
    <property type="entry name" value="HotDog_dom_sf"/>
</dbReference>
<dbReference type="PANTHER" id="PTHR43201">
    <property type="entry name" value="ACYL-COA SYNTHETASE"/>
    <property type="match status" value="1"/>
</dbReference>
<dbReference type="InterPro" id="IPR054545">
    <property type="entry name" value="ApeI-like"/>
</dbReference>
<dbReference type="InterPro" id="IPR045851">
    <property type="entry name" value="AMP-bd_C_sf"/>
</dbReference>
<comment type="similarity">
    <text evidence="1">Belongs to the ATP-dependent AMP-binding enzyme family.</text>
</comment>
<dbReference type="Pfam" id="PF13193">
    <property type="entry name" value="AMP-binding_C"/>
    <property type="match status" value="1"/>
</dbReference>
<feature type="domain" description="AMP-dependent synthetase/ligase" evidence="2">
    <location>
        <begin position="12"/>
        <end position="297"/>
    </location>
</feature>
<name>A0A0R0CMK1_9GAMM</name>
<dbReference type="EMBL" id="LDJL01000004">
    <property type="protein sequence ID" value="KRG71151.1"/>
    <property type="molecule type" value="Genomic_DNA"/>
</dbReference>
<keyword evidence="6" id="KW-1185">Reference proteome</keyword>
<dbReference type="GO" id="GO:0031956">
    <property type="term" value="F:medium-chain fatty acid-CoA ligase activity"/>
    <property type="evidence" value="ECO:0007669"/>
    <property type="project" value="TreeGrafter"/>
</dbReference>
<organism evidence="5 6">
    <name type="scientific">Pseudoxanthomonas dokdonensis</name>
    <dbReference type="NCBI Taxonomy" id="344882"/>
    <lineage>
        <taxon>Bacteria</taxon>
        <taxon>Pseudomonadati</taxon>
        <taxon>Pseudomonadota</taxon>
        <taxon>Gammaproteobacteria</taxon>
        <taxon>Lysobacterales</taxon>
        <taxon>Lysobacteraceae</taxon>
        <taxon>Pseudoxanthomonas</taxon>
    </lineage>
</organism>
<dbReference type="SUPFAM" id="SSF56801">
    <property type="entry name" value="Acetyl-CoA synthetase-like"/>
    <property type="match status" value="1"/>
</dbReference>
<dbReference type="Gene3D" id="3.30.300.30">
    <property type="match status" value="1"/>
</dbReference>
<dbReference type="InterPro" id="IPR025110">
    <property type="entry name" value="AMP-bd_C"/>
</dbReference>
<dbReference type="Gene3D" id="3.40.50.12780">
    <property type="entry name" value="N-terminal domain of ligase-like"/>
    <property type="match status" value="1"/>
</dbReference>
<dbReference type="STRING" id="344882.ABB29_04925"/>
<dbReference type="InterPro" id="IPR000873">
    <property type="entry name" value="AMP-dep_synth/lig_dom"/>
</dbReference>
<comment type="caution">
    <text evidence="5">The sequence shown here is derived from an EMBL/GenBank/DDBJ whole genome shotgun (WGS) entry which is preliminary data.</text>
</comment>
<dbReference type="InterPro" id="IPR042099">
    <property type="entry name" value="ANL_N_sf"/>
</dbReference>
<reference evidence="5 6" key="1">
    <citation type="submission" date="2015-05" db="EMBL/GenBank/DDBJ databases">
        <title>Genome sequencing and analysis of members of genus Stenotrophomonas.</title>
        <authorList>
            <person name="Patil P.P."/>
            <person name="Midha S."/>
            <person name="Patil P.B."/>
        </authorList>
    </citation>
    <scope>NUCLEOTIDE SEQUENCE [LARGE SCALE GENOMIC DNA]</scope>
    <source>
        <strain evidence="5 6">DSM 21858</strain>
    </source>
</reference>